<name>A0A553UPH9_9DEIO</name>
<dbReference type="OrthoDB" id="9757917at2"/>
<keyword evidence="5" id="KW-0067">ATP-binding</keyword>
<dbReference type="InterPro" id="IPR011335">
    <property type="entry name" value="Restrct_endonuc-II-like"/>
</dbReference>
<dbReference type="InterPro" id="IPR050534">
    <property type="entry name" value="Coronavir_polyprotein_1ab"/>
</dbReference>
<dbReference type="Pfam" id="PF13086">
    <property type="entry name" value="AAA_11"/>
    <property type="match status" value="1"/>
</dbReference>
<keyword evidence="2" id="KW-0547">Nucleotide-binding</keyword>
<accession>A0A553UPH9</accession>
<dbReference type="Proteomes" id="UP000316092">
    <property type="component" value="Unassembled WGS sequence"/>
</dbReference>
<dbReference type="InterPro" id="IPR047187">
    <property type="entry name" value="SF1_C_Upf1"/>
</dbReference>
<sequence>MRRSMTDATLAQDRSLRLFKFLEEFTQLKSKPRRTSEQDEVQWLYDLPQQPEIFNAARADEQNSVGEVWVEIKKPRFVGAPLLPEGLVLWVRGVLDDSRLAPTILDQRVVESEVLDDDLLPKLIKDTLFLDQQPDVLKTWEAYLKTWLAWATEDHRVKTVQAAYSKLFAVHQKLVTSGETFELVLGLGYLMWRTPGGYEVKRHLMTARASLTFDALQGVIRITAGGDGARTVLEQDMLDPDHRPATSVRTHIADELAENGEAVWDHQTLPALLKTWANASGERGEFMPALEPSRNSSTAPTIHWAPALVLRKRIERSITAAYQSIVSQLKDHPEFSEGFERFTTESNAPVISITESEFGIRGGANEIYFPLPANTEQRRIIQHLRVQPGVLVQGPPGTGKSHTIVNLVSHLLATEKRVLVTSHTARALKVLREKFPAELAALCVTHLRGEEGSRATLERSVQELLQRSAYRNPDAEVKQLAALKGGLEQARQKEDALLGKLREIRLAETEDLNLFGYTGKAQRIAEQLQSEEDSYSWLEDLGNPGRDAPLSGEEAGRLLGLLRSMSETEMDELSMTVPPLESLVLPEEFARVVYAERGATQKFGEMQEARQYPHYNAVRDVSPETRAGLVAALRALTGGVETARRRPVSWAQQAVEATLKGQAGVWDSLLTFSQQQLTDLTARATWLEETTLGGVGDHDPATLKADAQALLEHLRGGGSWGWGPMRPAAVRQRLYLKDTARVRGRAADTPEALQELLDFLDLTARARQLESNWAAVGFMPVGTLPLRLTQLQEQQDALAQVLKLKDALKEAQRAVGGVVGLPEPQWWRPEEVTAVIAAALAVDAELTREASAQVIEMMRPVLDALAAQPRAHDSVRLLQSAVAGRDLESYGLMYLRVQDFYQRQARLQDRQRLLAQLSATAPKLAGELVRTAAGPAWDGQLAQLVPAWHWLRADDRLTELANPDTEVEMREQLAECRREIRDTLGNLASSLAWSSTLNRLTQREQMGLTLWESAMKKLGKGTGKHAERHRRDARAALEQARSAIPAWIMPLHLVAESFTMTRGMFDVVIVDEASQAGLEAMFLAYIGKQIIIVGDDKQIEPDAVMIERSKVDALVEHFLHDFPTKNMIGAADASLFGIGEIAYPPKLSLREHFRCMPEIIAFSSRLSYQFQPLIALRQFGADRLSPVLARHVADGFTDGRTGDKVNEPEARAIVDQIKACIADPRYKDKTFGVISLLGSRQADRIATLLRSELPETEIERRRLDSGDAYSFQGDERDVMFLSMVTSPTEGKLEILKTDAKFQARLNVAASRARDQMWLFHSVELSDLKPDDLRAQLISHCQNPDLGVSKPLDPAHIQRLTEEAKRPNRGSYKPPKPFDSWFELDVYLDIAGRGYRVLPQYEVNGYHIDLVVEGMKGKLAVECDGDYWHGPDAYDADLQRQQTLERAGWTFWRVRGSTYFRDRHSALEDLWQTLERQRVFPDGDERNREAVAEVEPAPLPDEQGAVSALKVLTTSATPDLESVPVEPEPEGTAQPPVYLTYTLRADRGLLAPYREWPMRTLPDPRLATHEEVLHGLKEIVAAEGPMPCHRAYKLYARAAGLSRVGKDIQSALNKVVAYGLRQQAFQQVDEWNRAGQIDKVIRVRDTPPVRLRERGPRDFDEVPPMELAALIQSLLDRGDHAPDEPLAPEPIFRTVLAAYEGQRLTPKVRQSLERADVLRETAPALF</sequence>
<keyword evidence="3" id="KW-0378">Hydrolase</keyword>
<comment type="caution">
    <text evidence="9">The sequence shown here is derived from an EMBL/GenBank/DDBJ whole genome shotgun (WGS) entry which is preliminary data.</text>
</comment>
<evidence type="ECO:0000313" key="10">
    <source>
        <dbReference type="Proteomes" id="UP000316092"/>
    </source>
</evidence>
<dbReference type="PANTHER" id="PTHR43788">
    <property type="entry name" value="DNA2/NAM7 HELICASE FAMILY MEMBER"/>
    <property type="match status" value="1"/>
</dbReference>
<reference evidence="9 10" key="1">
    <citation type="submission" date="2019-07" db="EMBL/GenBank/DDBJ databases">
        <title>Deinococcus detaillus sp. nov., isolated from humus soil in Antarctica.</title>
        <authorList>
            <person name="Zhang K."/>
        </authorList>
    </citation>
    <scope>NUCLEOTIDE SEQUENCE [LARGE SCALE GENOMIC DNA]</scope>
    <source>
        <strain evidence="9 10">H1</strain>
    </source>
</reference>
<dbReference type="PANTHER" id="PTHR43788:SF8">
    <property type="entry name" value="DNA-BINDING PROTEIN SMUBP-2"/>
    <property type="match status" value="1"/>
</dbReference>
<evidence type="ECO:0000313" key="9">
    <source>
        <dbReference type="EMBL" id="TSA82134.1"/>
    </source>
</evidence>
<dbReference type="SUPFAM" id="SSF52980">
    <property type="entry name" value="Restriction endonuclease-like"/>
    <property type="match status" value="1"/>
</dbReference>
<dbReference type="InterPro" id="IPR041677">
    <property type="entry name" value="DNA2/NAM7_AAA_11"/>
</dbReference>
<evidence type="ECO:0000259" key="7">
    <source>
        <dbReference type="Pfam" id="PF13087"/>
    </source>
</evidence>
<evidence type="ECO:0000256" key="2">
    <source>
        <dbReference type="ARBA" id="ARBA00022741"/>
    </source>
</evidence>
<dbReference type="GO" id="GO:0016787">
    <property type="term" value="F:hydrolase activity"/>
    <property type="evidence" value="ECO:0007669"/>
    <property type="project" value="UniProtKB-KW"/>
</dbReference>
<proteinExistence type="inferred from homology"/>
<evidence type="ECO:0000256" key="3">
    <source>
        <dbReference type="ARBA" id="ARBA00022801"/>
    </source>
</evidence>
<dbReference type="EMBL" id="VKDB01000018">
    <property type="protein sequence ID" value="TSA82134.1"/>
    <property type="molecule type" value="Genomic_DNA"/>
</dbReference>
<dbReference type="Gene3D" id="3.40.50.300">
    <property type="entry name" value="P-loop containing nucleotide triphosphate hydrolases"/>
    <property type="match status" value="3"/>
</dbReference>
<dbReference type="GO" id="GO:0005524">
    <property type="term" value="F:ATP binding"/>
    <property type="evidence" value="ECO:0007669"/>
    <property type="project" value="UniProtKB-KW"/>
</dbReference>
<dbReference type="InterPro" id="IPR027417">
    <property type="entry name" value="P-loop_NTPase"/>
</dbReference>
<evidence type="ECO:0000256" key="1">
    <source>
        <dbReference type="ARBA" id="ARBA00007913"/>
    </source>
</evidence>
<dbReference type="InterPro" id="IPR049468">
    <property type="entry name" value="Restrct_endonuc-II-like_dom"/>
</dbReference>
<dbReference type="Pfam" id="PF18741">
    <property type="entry name" value="MTES_1575"/>
    <property type="match status" value="1"/>
</dbReference>
<feature type="domain" description="DNA2/NAM7 helicase-like C-terminal" evidence="7">
    <location>
        <begin position="1145"/>
        <end position="1319"/>
    </location>
</feature>
<keyword evidence="10" id="KW-1185">Reference proteome</keyword>
<gene>
    <name evidence="9" type="ORF">FNU79_14030</name>
</gene>
<keyword evidence="4" id="KW-0347">Helicase</keyword>
<evidence type="ECO:0000259" key="8">
    <source>
        <dbReference type="Pfam" id="PF18741"/>
    </source>
</evidence>
<feature type="domain" description="DNA2/NAM7 helicase helicase" evidence="6">
    <location>
        <begin position="374"/>
        <end position="497"/>
    </location>
</feature>
<organism evidence="9 10">
    <name type="scientific">Deinococcus detaillensis</name>
    <dbReference type="NCBI Taxonomy" id="2592048"/>
    <lineage>
        <taxon>Bacteria</taxon>
        <taxon>Thermotogati</taxon>
        <taxon>Deinococcota</taxon>
        <taxon>Deinococci</taxon>
        <taxon>Deinococcales</taxon>
        <taxon>Deinococcaceae</taxon>
        <taxon>Deinococcus</taxon>
    </lineage>
</organism>
<evidence type="ECO:0000256" key="5">
    <source>
        <dbReference type="ARBA" id="ARBA00022840"/>
    </source>
</evidence>
<dbReference type="Pfam" id="PF13087">
    <property type="entry name" value="AAA_12"/>
    <property type="match status" value="1"/>
</dbReference>
<dbReference type="GO" id="GO:0043139">
    <property type="term" value="F:5'-3' DNA helicase activity"/>
    <property type="evidence" value="ECO:0007669"/>
    <property type="project" value="TreeGrafter"/>
</dbReference>
<evidence type="ECO:0000259" key="6">
    <source>
        <dbReference type="Pfam" id="PF13086"/>
    </source>
</evidence>
<dbReference type="SUPFAM" id="SSF52540">
    <property type="entry name" value="P-loop containing nucleoside triphosphate hydrolases"/>
    <property type="match status" value="1"/>
</dbReference>
<comment type="similarity">
    <text evidence="1">Belongs to the DNA2/NAM7 helicase family.</text>
</comment>
<dbReference type="Gene3D" id="3.40.960.10">
    <property type="entry name" value="VSR Endonuclease"/>
    <property type="match status" value="1"/>
</dbReference>
<evidence type="ECO:0000256" key="4">
    <source>
        <dbReference type="ARBA" id="ARBA00022806"/>
    </source>
</evidence>
<dbReference type="InterPro" id="IPR041679">
    <property type="entry name" value="DNA2/NAM7-like_C"/>
</dbReference>
<dbReference type="CDD" id="cd18808">
    <property type="entry name" value="SF1_C_Upf1"/>
    <property type="match status" value="1"/>
</dbReference>
<protein>
    <submittedName>
        <fullName evidence="9">AAA family ATPase</fullName>
    </submittedName>
</protein>
<feature type="domain" description="Restriction endonuclease type II-like" evidence="8">
    <location>
        <begin position="1381"/>
        <end position="1473"/>
    </location>
</feature>